<evidence type="ECO:0000256" key="9">
    <source>
        <dbReference type="ARBA" id="ARBA00023065"/>
    </source>
</evidence>
<protein>
    <recommendedName>
        <fullName evidence="14">ATP synthase subunit c</fullName>
    </recommendedName>
    <alternativeName>
        <fullName evidence="14">ATP synthase F(0) sector subunit c</fullName>
    </alternativeName>
    <alternativeName>
        <fullName evidence="14">F-type ATPase subunit c</fullName>
        <shortName evidence="14">F-ATPase subunit c</shortName>
    </alternativeName>
    <alternativeName>
        <fullName evidence="14">Lipid-binding protein</fullName>
    </alternativeName>
</protein>
<keyword evidence="6 14" id="KW-0812">Transmembrane</keyword>
<dbReference type="EMBL" id="WNHB01000003">
    <property type="protein sequence ID" value="MTT30998.1"/>
    <property type="molecule type" value="Genomic_DNA"/>
</dbReference>
<keyword evidence="7 14" id="KW-0375">Hydrogen ion transport</keyword>
<dbReference type="HAMAP" id="MF_01396">
    <property type="entry name" value="ATP_synth_c_bact"/>
    <property type="match status" value="1"/>
</dbReference>
<keyword evidence="12 14" id="KW-0066">ATP synthesis</keyword>
<evidence type="ECO:0000313" key="16">
    <source>
        <dbReference type="EMBL" id="MTT30998.1"/>
    </source>
</evidence>
<keyword evidence="11 14" id="KW-0472">Membrane</keyword>
<dbReference type="InterPro" id="IPR005953">
    <property type="entry name" value="ATP_synth_csu_bac/chlpt"/>
</dbReference>
<proteinExistence type="inferred from homology"/>
<evidence type="ECO:0000256" key="1">
    <source>
        <dbReference type="ARBA" id="ARBA00004651"/>
    </source>
</evidence>
<dbReference type="GO" id="GO:0045259">
    <property type="term" value="C:proton-transporting ATP synthase complex"/>
    <property type="evidence" value="ECO:0007669"/>
    <property type="project" value="UniProtKB-KW"/>
</dbReference>
<dbReference type="FunFam" id="1.20.20.10:FF:000002">
    <property type="entry name" value="ATP synthase subunit c"/>
    <property type="match status" value="1"/>
</dbReference>
<dbReference type="GO" id="GO:0046933">
    <property type="term" value="F:proton-transporting ATP synthase activity, rotational mechanism"/>
    <property type="evidence" value="ECO:0007669"/>
    <property type="project" value="UniProtKB-UniRule"/>
</dbReference>
<comment type="function">
    <text evidence="13 14">F(1)F(0) ATP synthase produces ATP from ADP in the presence of a proton or sodium gradient. F-type ATPases consist of two structural domains, F(1) containing the extramembraneous catalytic core and F(0) containing the membrane proton channel, linked together by a central stalk and a peripheral stalk. During catalysis, ATP synthesis in the catalytic domain of F(1) is coupled via a rotary mechanism of the central stalk subunits to proton translocation.</text>
</comment>
<evidence type="ECO:0000256" key="8">
    <source>
        <dbReference type="ARBA" id="ARBA00022989"/>
    </source>
</evidence>
<gene>
    <name evidence="14 16" type="primary">atpE</name>
    <name evidence="16" type="ORF">GMB86_03080</name>
</gene>
<dbReference type="PROSITE" id="PS00605">
    <property type="entry name" value="ATPASE_C"/>
    <property type="match status" value="1"/>
</dbReference>
<evidence type="ECO:0000256" key="3">
    <source>
        <dbReference type="ARBA" id="ARBA00022448"/>
    </source>
</evidence>
<keyword evidence="8 14" id="KW-1133">Transmembrane helix</keyword>
<keyword evidence="3 14" id="KW-0813">Transport</keyword>
<dbReference type="InterPro" id="IPR002379">
    <property type="entry name" value="ATPase_proteolipid_c-like_dom"/>
</dbReference>
<reference evidence="16 17" key="1">
    <citation type="submission" date="2019-11" db="EMBL/GenBank/DDBJ databases">
        <title>Terrilactibacillus tamarindus sp. nov. BCM23-1 isolated from bark of Tamarindus indica.</title>
        <authorList>
            <person name="Kingkaew E."/>
            <person name="Tanasupawat S."/>
        </authorList>
    </citation>
    <scope>NUCLEOTIDE SEQUENCE [LARGE SCALE GENOMIC DNA]</scope>
    <source>
        <strain evidence="16 17">BCM23-1</strain>
    </source>
</reference>
<keyword evidence="4 14" id="KW-1003">Cell membrane</keyword>
<feature type="transmembrane region" description="Helical" evidence="14">
    <location>
        <begin position="46"/>
        <end position="72"/>
    </location>
</feature>
<dbReference type="RefSeq" id="WP_155216711.1">
    <property type="nucleotide sequence ID" value="NZ_WNHB01000003.1"/>
</dbReference>
<comment type="function">
    <text evidence="14">Key component of the F(0) channel; it plays a direct role in translocation across the membrane. A homomeric c-ring of between 10-14 subunits forms the central stalk rotor element with the F(1) delta and epsilon subunits.</text>
</comment>
<dbReference type="Gene3D" id="1.20.20.10">
    <property type="entry name" value="F1F0 ATP synthase subunit C"/>
    <property type="match status" value="1"/>
</dbReference>
<evidence type="ECO:0000256" key="12">
    <source>
        <dbReference type="ARBA" id="ARBA00023310"/>
    </source>
</evidence>
<keyword evidence="5 14" id="KW-0138">CF(0)</keyword>
<dbReference type="OrthoDB" id="2357540at2"/>
<evidence type="ECO:0000256" key="14">
    <source>
        <dbReference type="HAMAP-Rule" id="MF_01396"/>
    </source>
</evidence>
<feature type="domain" description="V-ATPase proteolipid subunit C-like" evidence="15">
    <location>
        <begin position="4"/>
        <end position="66"/>
    </location>
</feature>
<feature type="transmembrane region" description="Helical" evidence="14">
    <location>
        <begin position="6"/>
        <end position="25"/>
    </location>
</feature>
<evidence type="ECO:0000256" key="10">
    <source>
        <dbReference type="ARBA" id="ARBA00023121"/>
    </source>
</evidence>
<keyword evidence="17" id="KW-1185">Reference proteome</keyword>
<comment type="similarity">
    <text evidence="2 14">Belongs to the ATPase C chain family.</text>
</comment>
<keyword evidence="9 14" id="KW-0406">Ion transport</keyword>
<dbReference type="GO" id="GO:0033177">
    <property type="term" value="C:proton-transporting two-sector ATPase complex, proton-transporting domain"/>
    <property type="evidence" value="ECO:0007669"/>
    <property type="project" value="InterPro"/>
</dbReference>
<comment type="subcellular location">
    <subcellularLocation>
        <location evidence="1 14">Cell membrane</location>
        <topology evidence="1 14">Multi-pass membrane protein</topology>
    </subcellularLocation>
</comment>
<dbReference type="InterPro" id="IPR020537">
    <property type="entry name" value="ATP_synth_F0_csu_DDCD_BS"/>
</dbReference>
<dbReference type="AlphaFoldDB" id="A0A6N8CMY5"/>
<dbReference type="CDD" id="cd18185">
    <property type="entry name" value="ATP-synt_Fo_c_ATPE"/>
    <property type="match status" value="1"/>
</dbReference>
<evidence type="ECO:0000256" key="4">
    <source>
        <dbReference type="ARBA" id="ARBA00022475"/>
    </source>
</evidence>
<dbReference type="InterPro" id="IPR000454">
    <property type="entry name" value="ATP_synth_F0_csu"/>
</dbReference>
<dbReference type="Pfam" id="PF00137">
    <property type="entry name" value="ATP-synt_C"/>
    <property type="match status" value="1"/>
</dbReference>
<organism evidence="16 17">
    <name type="scientific">Terrilactibacillus tamarindi</name>
    <dbReference type="NCBI Taxonomy" id="2599694"/>
    <lineage>
        <taxon>Bacteria</taxon>
        <taxon>Bacillati</taxon>
        <taxon>Bacillota</taxon>
        <taxon>Bacilli</taxon>
        <taxon>Bacillales</taxon>
        <taxon>Bacillaceae</taxon>
        <taxon>Terrilactibacillus</taxon>
    </lineage>
</organism>
<accession>A0A6N8CMY5</accession>
<name>A0A6N8CMY5_9BACI</name>
<evidence type="ECO:0000256" key="11">
    <source>
        <dbReference type="ARBA" id="ARBA00023136"/>
    </source>
</evidence>
<evidence type="ECO:0000259" key="15">
    <source>
        <dbReference type="Pfam" id="PF00137"/>
    </source>
</evidence>
<evidence type="ECO:0000256" key="5">
    <source>
        <dbReference type="ARBA" id="ARBA00022547"/>
    </source>
</evidence>
<dbReference type="InterPro" id="IPR035921">
    <property type="entry name" value="F/V-ATP_Csub_sf"/>
</dbReference>
<feature type="site" description="Reversibly protonated during proton transport" evidence="14">
    <location>
        <position position="54"/>
    </location>
</feature>
<dbReference type="InterPro" id="IPR038662">
    <property type="entry name" value="ATP_synth_F0_csu_sf"/>
</dbReference>
<evidence type="ECO:0000256" key="2">
    <source>
        <dbReference type="ARBA" id="ARBA00006704"/>
    </source>
</evidence>
<evidence type="ECO:0000256" key="13">
    <source>
        <dbReference type="ARBA" id="ARBA00025198"/>
    </source>
</evidence>
<evidence type="ECO:0000256" key="6">
    <source>
        <dbReference type="ARBA" id="ARBA00022692"/>
    </source>
</evidence>
<dbReference type="GO" id="GO:0008289">
    <property type="term" value="F:lipid binding"/>
    <property type="evidence" value="ECO:0007669"/>
    <property type="project" value="UniProtKB-KW"/>
</dbReference>
<dbReference type="SUPFAM" id="SSF81333">
    <property type="entry name" value="F1F0 ATP synthase subunit C"/>
    <property type="match status" value="1"/>
</dbReference>
<dbReference type="PRINTS" id="PR00124">
    <property type="entry name" value="ATPASEC"/>
</dbReference>
<dbReference type="GO" id="GO:0005886">
    <property type="term" value="C:plasma membrane"/>
    <property type="evidence" value="ECO:0007669"/>
    <property type="project" value="UniProtKB-SubCell"/>
</dbReference>
<dbReference type="NCBIfam" id="TIGR01260">
    <property type="entry name" value="ATP_synt_c"/>
    <property type="match status" value="1"/>
</dbReference>
<dbReference type="Proteomes" id="UP000440978">
    <property type="component" value="Unassembled WGS sequence"/>
</dbReference>
<comment type="caution">
    <text evidence="16">The sequence shown here is derived from an EMBL/GenBank/DDBJ whole genome shotgun (WGS) entry which is preliminary data.</text>
</comment>
<sequence>MTILAGGIMIAFAAIAAGIGNALLFSKYLEGIARQPEAQGKLFGQAMIAVGLVEALPIIAIAFGILVLFGIVG</sequence>
<evidence type="ECO:0000256" key="7">
    <source>
        <dbReference type="ARBA" id="ARBA00022781"/>
    </source>
</evidence>
<dbReference type="NCBIfam" id="NF005363">
    <property type="entry name" value="PRK06876.1"/>
    <property type="match status" value="1"/>
</dbReference>
<evidence type="ECO:0000313" key="17">
    <source>
        <dbReference type="Proteomes" id="UP000440978"/>
    </source>
</evidence>
<keyword evidence="10 14" id="KW-0446">Lipid-binding</keyword>